<dbReference type="CDD" id="cd13922">
    <property type="entry name" value="Azurin"/>
    <property type="match status" value="1"/>
</dbReference>
<evidence type="ECO:0000256" key="4">
    <source>
        <dbReference type="ARBA" id="ARBA00023008"/>
    </source>
</evidence>
<comment type="subcellular location">
    <subcellularLocation>
        <location evidence="5">Periplasm</location>
    </subcellularLocation>
</comment>
<dbReference type="InterPro" id="IPR008972">
    <property type="entry name" value="Cupredoxin"/>
</dbReference>
<dbReference type="InterPro" id="IPR050845">
    <property type="entry name" value="Cu-binding_ET"/>
</dbReference>
<protein>
    <recommendedName>
        <fullName evidence="5">Azurin</fullName>
    </recommendedName>
</protein>
<dbReference type="PANTHER" id="PTHR38439:SF2">
    <property type="entry name" value="OUTER MEMBRANE PROTEIN H.8"/>
    <property type="match status" value="1"/>
</dbReference>
<evidence type="ECO:0000259" key="6">
    <source>
        <dbReference type="Pfam" id="PF00127"/>
    </source>
</evidence>
<dbReference type="Pfam" id="PF00127">
    <property type="entry name" value="Copper-bind"/>
    <property type="match status" value="1"/>
</dbReference>
<organism evidence="7 8">
    <name type="scientific">Tahibacter aquaticus</name>
    <dbReference type="NCBI Taxonomy" id="520092"/>
    <lineage>
        <taxon>Bacteria</taxon>
        <taxon>Pseudomonadati</taxon>
        <taxon>Pseudomonadota</taxon>
        <taxon>Gammaproteobacteria</taxon>
        <taxon>Lysobacterales</taxon>
        <taxon>Rhodanobacteraceae</taxon>
        <taxon>Tahibacter</taxon>
    </lineage>
</organism>
<keyword evidence="8" id="KW-1185">Reference proteome</keyword>
<keyword evidence="2 5" id="KW-0479">Metal-binding</keyword>
<dbReference type="Gene3D" id="2.60.40.420">
    <property type="entry name" value="Cupredoxins - blue copper proteins"/>
    <property type="match status" value="1"/>
</dbReference>
<dbReference type="OrthoDB" id="9814063at2"/>
<dbReference type="PANTHER" id="PTHR38439">
    <property type="entry name" value="AURACYANIN-B"/>
    <property type="match status" value="1"/>
</dbReference>
<name>A0A4R6YQ63_9GAMM</name>
<reference evidence="7 8" key="1">
    <citation type="submission" date="2019-03" db="EMBL/GenBank/DDBJ databases">
        <title>Genomic Encyclopedia of Type Strains, Phase IV (KMG-IV): sequencing the most valuable type-strain genomes for metagenomic binning, comparative biology and taxonomic classification.</title>
        <authorList>
            <person name="Goeker M."/>
        </authorList>
    </citation>
    <scope>NUCLEOTIDE SEQUENCE [LARGE SCALE GENOMIC DNA]</scope>
    <source>
        <strain evidence="7 8">DSM 21667</strain>
    </source>
</reference>
<accession>A0A4R6YQ63</accession>
<dbReference type="InterPro" id="IPR014068">
    <property type="entry name" value="Azurin"/>
</dbReference>
<dbReference type="PROSITE" id="PS00196">
    <property type="entry name" value="COPPER_BLUE"/>
    <property type="match status" value="1"/>
</dbReference>
<dbReference type="Proteomes" id="UP000295293">
    <property type="component" value="Unassembled WGS sequence"/>
</dbReference>
<comment type="function">
    <text evidence="5">Transfers electrons from cytochrome c551 to cytochrome oxidase.</text>
</comment>
<dbReference type="AlphaFoldDB" id="A0A4R6YQ63"/>
<evidence type="ECO:0000256" key="3">
    <source>
        <dbReference type="ARBA" id="ARBA00022982"/>
    </source>
</evidence>
<dbReference type="RefSeq" id="WP_133820459.1">
    <property type="nucleotide sequence ID" value="NZ_SNZH01000014.1"/>
</dbReference>
<feature type="chain" id="PRO_5021040591" description="Azurin" evidence="5">
    <location>
        <begin position="19"/>
        <end position="146"/>
    </location>
</feature>
<gene>
    <name evidence="7" type="ORF">DFR29_11417</name>
</gene>
<keyword evidence="5" id="KW-0574">Periplasm</keyword>
<dbReference type="GO" id="GO:0005507">
    <property type="term" value="F:copper ion binding"/>
    <property type="evidence" value="ECO:0007669"/>
    <property type="project" value="UniProtKB-UniRule"/>
</dbReference>
<dbReference type="EMBL" id="SNZH01000014">
    <property type="protein sequence ID" value="TDR39966.1"/>
    <property type="molecule type" value="Genomic_DNA"/>
</dbReference>
<feature type="domain" description="Blue (type 1) copper" evidence="6">
    <location>
        <begin position="22"/>
        <end position="146"/>
    </location>
</feature>
<comment type="caution">
    <text evidence="7">The sequence shown here is derived from an EMBL/GenBank/DDBJ whole genome shotgun (WGS) entry which is preliminary data.</text>
</comment>
<proteinExistence type="predicted"/>
<evidence type="ECO:0000256" key="1">
    <source>
        <dbReference type="ARBA" id="ARBA00022448"/>
    </source>
</evidence>
<evidence type="ECO:0000256" key="2">
    <source>
        <dbReference type="ARBA" id="ARBA00022723"/>
    </source>
</evidence>
<evidence type="ECO:0000313" key="8">
    <source>
        <dbReference type="Proteomes" id="UP000295293"/>
    </source>
</evidence>
<dbReference type="GO" id="GO:0042597">
    <property type="term" value="C:periplasmic space"/>
    <property type="evidence" value="ECO:0007669"/>
    <property type="project" value="UniProtKB-SubCell"/>
</dbReference>
<dbReference type="GO" id="GO:0009055">
    <property type="term" value="F:electron transfer activity"/>
    <property type="evidence" value="ECO:0007669"/>
    <property type="project" value="InterPro"/>
</dbReference>
<dbReference type="NCBIfam" id="TIGR02695">
    <property type="entry name" value="azurin"/>
    <property type="match status" value="1"/>
</dbReference>
<evidence type="ECO:0000313" key="7">
    <source>
        <dbReference type="EMBL" id="TDR39966.1"/>
    </source>
</evidence>
<evidence type="ECO:0000256" key="5">
    <source>
        <dbReference type="RuleBase" id="RU363017"/>
    </source>
</evidence>
<keyword evidence="4 5" id="KW-0186">Copper</keyword>
<dbReference type="InterPro" id="IPR028871">
    <property type="entry name" value="BlueCu_1_BS"/>
</dbReference>
<keyword evidence="5" id="KW-0732">Signal</keyword>
<dbReference type="SUPFAM" id="SSF49503">
    <property type="entry name" value="Cupredoxins"/>
    <property type="match status" value="1"/>
</dbReference>
<feature type="signal peptide" evidence="5">
    <location>
        <begin position="1"/>
        <end position="18"/>
    </location>
</feature>
<sequence>MRLLVLSALLLSAAAAQADDCVIDLKADDAMKFDRSEVTVAASCKSIEIKLSHIGKLPVAAMGHNVVIAETANLQGVAQDGLKAGAAANYVAADDKRVVAHTTLVGGGASTSVKFAGTALKAGGDYSFFCSFPGHWAVMKGKLTVK</sequence>
<keyword evidence="3 5" id="KW-0249">Electron transport</keyword>
<keyword evidence="1 5" id="KW-0813">Transport</keyword>
<dbReference type="InterPro" id="IPR000923">
    <property type="entry name" value="BlueCu_1"/>
</dbReference>